<evidence type="ECO:0000313" key="4">
    <source>
        <dbReference type="EMBL" id="KAG8470396.1"/>
    </source>
</evidence>
<dbReference type="InterPro" id="IPR000571">
    <property type="entry name" value="Znf_CCCH"/>
</dbReference>
<accession>A0A8J5XJJ5</accession>
<keyword evidence="5" id="KW-1185">Reference proteome</keyword>
<feature type="zinc finger region" description="C3H1-type" evidence="1">
    <location>
        <begin position="285"/>
        <end position="316"/>
    </location>
</feature>
<sequence length="656" mass="68604">MNHSLPPPPPPPAAAAAAGEPSDAPVPPAPPVAMRMGFTSGGVIDGTIGVPPPKPSRPSWIPEHYVYDVHYVRADGSKGAWVPPGQLTDPNAPPPPPPAPALPVVDALSALAPTAAGAGAAASIGTARESDPLCFEFINSGVCSRLQRGESCRYRHLPPDHPDVLADRARTGKQPLPPPMIPSAALGIAAGLLPPPPPPPPSLLAAALPAVAPPLAVGALAPALDPAAIAAAAAQAQAQLAAQAAAQAQAQAAAQLTVGALGGVPLLFPGSVVPPQLPGVPADPGPHHPLCLDFINSGVCARLQRGESCRYRHLPPNHPDVVSDKVRQGKMTMAQALSVLGLAPADSGAATAAALLGADPLGGATLCFDFVNRGVCSRLQRGEVCKYRHLPPDHPDVLADKVRQGKLPPGSVELAGLPMTGAGGLASLFGVGAAAPPAQPSISPEEAEAKRAAAQQKLALLKSKLATTSAAQPPPAQSHDEGARVADGEREREAPADRAAPADTSGLPETDQHGLLDTEGQRYRPRSRSRSRSRSRGRGHSRGRSRGHSRGRSRSRERERGRGRERERVYSHDDYDYRGRAHLSARAHRPEHAPPARGGWREYDGGHAPSRHERDRHAPRSRYDRDERPRARPAEPEPAMHGRGVRRHGLYSDWGE</sequence>
<protein>
    <recommendedName>
        <fullName evidence="3">C3H1-type domain-containing protein</fullName>
    </recommendedName>
</protein>
<feature type="zinc finger region" description="C3H1-type" evidence="1">
    <location>
        <begin position="128"/>
        <end position="159"/>
    </location>
</feature>
<gene>
    <name evidence="4" type="ORF">KFE25_008817</name>
</gene>
<reference evidence="4" key="1">
    <citation type="submission" date="2021-05" db="EMBL/GenBank/DDBJ databases">
        <title>The genome of the haptophyte Pavlova lutheri (Diacronema luteri, Pavlovales) - a model for lipid biosynthesis in eukaryotic algae.</title>
        <authorList>
            <person name="Hulatt C.J."/>
            <person name="Posewitz M.C."/>
        </authorList>
    </citation>
    <scope>NUCLEOTIDE SEQUENCE</scope>
    <source>
        <strain evidence="4">NIVA-4/92</strain>
    </source>
</reference>
<feature type="compositionally biased region" description="Basic residues" evidence="2">
    <location>
        <begin position="523"/>
        <end position="553"/>
    </location>
</feature>
<feature type="domain" description="C3H1-type" evidence="3">
    <location>
        <begin position="128"/>
        <end position="159"/>
    </location>
</feature>
<evidence type="ECO:0000259" key="3">
    <source>
        <dbReference type="PROSITE" id="PS50103"/>
    </source>
</evidence>
<feature type="domain" description="C3H1-type" evidence="3">
    <location>
        <begin position="285"/>
        <end position="316"/>
    </location>
</feature>
<dbReference type="OrthoDB" id="10518417at2759"/>
<feature type="compositionally biased region" description="Basic and acidic residues" evidence="2">
    <location>
        <begin position="588"/>
        <end position="640"/>
    </location>
</feature>
<feature type="compositionally biased region" description="Basic and acidic residues" evidence="2">
    <location>
        <begin position="554"/>
        <end position="579"/>
    </location>
</feature>
<feature type="region of interest" description="Disordered" evidence="2">
    <location>
        <begin position="80"/>
        <end position="100"/>
    </location>
</feature>
<evidence type="ECO:0000256" key="1">
    <source>
        <dbReference type="PROSITE-ProRule" id="PRU00723"/>
    </source>
</evidence>
<evidence type="ECO:0000256" key="2">
    <source>
        <dbReference type="SAM" id="MobiDB-lite"/>
    </source>
</evidence>
<feature type="region of interest" description="Disordered" evidence="2">
    <location>
        <begin position="467"/>
        <end position="656"/>
    </location>
</feature>
<dbReference type="GO" id="GO:0008270">
    <property type="term" value="F:zinc ion binding"/>
    <property type="evidence" value="ECO:0007669"/>
    <property type="project" value="UniProtKB-KW"/>
</dbReference>
<keyword evidence="1" id="KW-0863">Zinc-finger</keyword>
<dbReference type="PROSITE" id="PS50103">
    <property type="entry name" value="ZF_C3H1"/>
    <property type="match status" value="2"/>
</dbReference>
<dbReference type="Proteomes" id="UP000751190">
    <property type="component" value="Unassembled WGS sequence"/>
</dbReference>
<feature type="compositionally biased region" description="Pro residues" evidence="2">
    <location>
        <begin position="1"/>
        <end position="13"/>
    </location>
</feature>
<keyword evidence="1" id="KW-0479">Metal-binding</keyword>
<feature type="region of interest" description="Disordered" evidence="2">
    <location>
        <begin position="1"/>
        <end position="32"/>
    </location>
</feature>
<dbReference type="AlphaFoldDB" id="A0A8J5XJJ5"/>
<evidence type="ECO:0000313" key="5">
    <source>
        <dbReference type="Proteomes" id="UP000751190"/>
    </source>
</evidence>
<feature type="compositionally biased region" description="Pro residues" evidence="2">
    <location>
        <begin position="91"/>
        <end position="100"/>
    </location>
</feature>
<dbReference type="EMBL" id="JAGTXO010000001">
    <property type="protein sequence ID" value="KAG8470396.1"/>
    <property type="molecule type" value="Genomic_DNA"/>
</dbReference>
<dbReference type="Gene3D" id="3.30.1370.210">
    <property type="match status" value="1"/>
</dbReference>
<feature type="compositionally biased region" description="Low complexity" evidence="2">
    <location>
        <begin position="434"/>
        <end position="444"/>
    </location>
</feature>
<keyword evidence="1" id="KW-0862">Zinc</keyword>
<comment type="caution">
    <text evidence="4">The sequence shown here is derived from an EMBL/GenBank/DDBJ whole genome shotgun (WGS) entry which is preliminary data.</text>
</comment>
<organism evidence="4 5">
    <name type="scientific">Diacronema lutheri</name>
    <name type="common">Unicellular marine alga</name>
    <name type="synonym">Monochrysis lutheri</name>
    <dbReference type="NCBI Taxonomy" id="2081491"/>
    <lineage>
        <taxon>Eukaryota</taxon>
        <taxon>Haptista</taxon>
        <taxon>Haptophyta</taxon>
        <taxon>Pavlovophyceae</taxon>
        <taxon>Pavlovales</taxon>
        <taxon>Pavlovaceae</taxon>
        <taxon>Diacronema</taxon>
    </lineage>
</organism>
<feature type="compositionally biased region" description="Basic and acidic residues" evidence="2">
    <location>
        <begin position="510"/>
        <end position="522"/>
    </location>
</feature>
<feature type="region of interest" description="Disordered" evidence="2">
    <location>
        <begin position="434"/>
        <end position="455"/>
    </location>
</feature>
<proteinExistence type="predicted"/>
<feature type="compositionally biased region" description="Basic and acidic residues" evidence="2">
    <location>
        <begin position="478"/>
        <end position="496"/>
    </location>
</feature>
<name>A0A8J5XJJ5_DIALT</name>